<reference evidence="1 2" key="1">
    <citation type="submission" date="2018-06" db="EMBL/GenBank/DDBJ databases">
        <authorList>
            <consortium name="Pathogen Informatics"/>
            <person name="Doyle S."/>
        </authorList>
    </citation>
    <scope>NUCLEOTIDE SEQUENCE [LARGE SCALE GENOMIC DNA]</scope>
    <source>
        <strain evidence="1 2">NCTC12195</strain>
    </source>
</reference>
<evidence type="ECO:0000313" key="2">
    <source>
        <dbReference type="Proteomes" id="UP000255277"/>
    </source>
</evidence>
<keyword evidence="1" id="KW-0378">Hydrolase</keyword>
<dbReference type="InterPro" id="IPR038222">
    <property type="entry name" value="DHHA2_dom_sf"/>
</dbReference>
<proteinExistence type="predicted"/>
<organism evidence="1 2">
    <name type="scientific">Staphylococcus gallinarum</name>
    <dbReference type="NCBI Taxonomy" id="1293"/>
    <lineage>
        <taxon>Bacteria</taxon>
        <taxon>Bacillati</taxon>
        <taxon>Bacillota</taxon>
        <taxon>Bacilli</taxon>
        <taxon>Bacillales</taxon>
        <taxon>Staphylococcaceae</taxon>
        <taxon>Staphylococcus</taxon>
    </lineage>
</organism>
<dbReference type="EC" id="3.6.1.1" evidence="1"/>
<dbReference type="Gene3D" id="3.10.310.20">
    <property type="entry name" value="DHHA2 domain"/>
    <property type="match status" value="1"/>
</dbReference>
<dbReference type="Proteomes" id="UP000255277">
    <property type="component" value="Unassembled WGS sequence"/>
</dbReference>
<dbReference type="GO" id="GO:0004427">
    <property type="term" value="F:inorganic diphosphate phosphatase activity"/>
    <property type="evidence" value="ECO:0007669"/>
    <property type="project" value="UniProtKB-EC"/>
</dbReference>
<evidence type="ECO:0000313" key="1">
    <source>
        <dbReference type="EMBL" id="SUM34096.1"/>
    </source>
</evidence>
<gene>
    <name evidence="1" type="primary">ppaC_3</name>
    <name evidence="1" type="ORF">NCTC12195_03604</name>
</gene>
<protein>
    <submittedName>
        <fullName evidence="1">Manganese-dependent inorganic pyrophosphatase</fullName>
        <ecNumber evidence="1">3.6.1.1</ecNumber>
    </submittedName>
</protein>
<accession>A0A380FL86</accession>
<sequence length="45" mass="5246">MQNHFNMGDYTTRIAQVNTVDIDEVFERQDELEKAMLEASANEKI</sequence>
<dbReference type="AlphaFoldDB" id="A0A380FL86"/>
<dbReference type="EMBL" id="UHDK01000001">
    <property type="protein sequence ID" value="SUM34096.1"/>
    <property type="molecule type" value="Genomic_DNA"/>
</dbReference>
<name>A0A380FL86_STAGA</name>